<accession>H8GLM9</accession>
<dbReference type="STRING" id="686340.Metal_2869"/>
<evidence type="ECO:0000256" key="1">
    <source>
        <dbReference type="SAM" id="Phobius"/>
    </source>
</evidence>
<keyword evidence="1" id="KW-1133">Transmembrane helix</keyword>
<reference evidence="2 3" key="1">
    <citation type="journal article" date="2013" name="Genome Announc.">
        <title>Genome Sequence of the Obligate Gammaproteobacterial Methanotroph Methylomicrobium album Strain BG8.</title>
        <authorList>
            <person name="Kits K.D."/>
            <person name="Kalyuzhnaya M.G."/>
            <person name="Klotz M.G."/>
            <person name="Jetten M.S."/>
            <person name="Op den Camp H.J."/>
            <person name="Vuilleumier S."/>
            <person name="Bringel F."/>
            <person name="Dispirito A.A."/>
            <person name="Murrell J.C."/>
            <person name="Bruce D."/>
            <person name="Cheng J.F."/>
            <person name="Copeland A."/>
            <person name="Goodwin L."/>
            <person name="Hauser L."/>
            <person name="Lajus A."/>
            <person name="Land M.L."/>
            <person name="Lapidus A."/>
            <person name="Lucas S."/>
            <person name="Medigue C."/>
            <person name="Pitluck S."/>
            <person name="Woyke T."/>
            <person name="Zeytun A."/>
            <person name="Stein L.Y."/>
        </authorList>
    </citation>
    <scope>NUCLEOTIDE SEQUENCE [LARGE SCALE GENOMIC DNA]</scope>
    <source>
        <strain evidence="2 3">BG8</strain>
    </source>
</reference>
<dbReference type="Proteomes" id="UP000005090">
    <property type="component" value="Chromosome"/>
</dbReference>
<protein>
    <submittedName>
        <fullName evidence="2">Uncharacterized protein</fullName>
    </submittedName>
</protein>
<organism evidence="2 3">
    <name type="scientific">Methylomicrobium album BG8</name>
    <dbReference type="NCBI Taxonomy" id="686340"/>
    <lineage>
        <taxon>Bacteria</taxon>
        <taxon>Pseudomonadati</taxon>
        <taxon>Pseudomonadota</taxon>
        <taxon>Gammaproteobacteria</taxon>
        <taxon>Methylococcales</taxon>
        <taxon>Methylococcaceae</taxon>
        <taxon>Methylomicrobium</taxon>
    </lineage>
</organism>
<evidence type="ECO:0000313" key="3">
    <source>
        <dbReference type="Proteomes" id="UP000005090"/>
    </source>
</evidence>
<dbReference type="HOGENOM" id="CLU_197282_2_0_6"/>
<dbReference type="eggNOG" id="COG0666">
    <property type="taxonomic scope" value="Bacteria"/>
</dbReference>
<dbReference type="AlphaFoldDB" id="H8GLM9"/>
<keyword evidence="1" id="KW-0812">Transmembrane</keyword>
<proteinExistence type="predicted"/>
<feature type="transmembrane region" description="Helical" evidence="1">
    <location>
        <begin position="31"/>
        <end position="53"/>
    </location>
</feature>
<name>H8GLM9_METAL</name>
<keyword evidence="3" id="KW-1185">Reference proteome</keyword>
<keyword evidence="1" id="KW-0472">Membrane</keyword>
<evidence type="ECO:0000313" key="2">
    <source>
        <dbReference type="EMBL" id="EIC30556.1"/>
    </source>
</evidence>
<dbReference type="EMBL" id="CM001475">
    <property type="protein sequence ID" value="EIC30556.1"/>
    <property type="molecule type" value="Genomic_DNA"/>
</dbReference>
<gene>
    <name evidence="2" type="ORF">Metal_2869</name>
</gene>
<feature type="transmembrane region" description="Helical" evidence="1">
    <location>
        <begin position="6"/>
        <end position="24"/>
    </location>
</feature>
<sequence>MTLLFYILLPVYVGFCLWLGFRIIRKAGFDGWWTLVLLLPVVNIVMIWVFAFMRWPTLREDVKQDL</sequence>
<dbReference type="RefSeq" id="WP_005373221.1">
    <property type="nucleotide sequence ID" value="NZ_CM001475.1"/>
</dbReference>